<protein>
    <recommendedName>
        <fullName evidence="1">Aminoglycoside phosphotransferase domain-containing protein</fullName>
    </recommendedName>
</protein>
<feature type="domain" description="Aminoglycoside phosphotransferase" evidence="1">
    <location>
        <begin position="40"/>
        <end position="245"/>
    </location>
</feature>
<evidence type="ECO:0000313" key="3">
    <source>
        <dbReference type="Proteomes" id="UP000076512"/>
    </source>
</evidence>
<dbReference type="STRING" id="455432.AWN90_04055"/>
<keyword evidence="3" id="KW-1185">Reference proteome</keyword>
<proteinExistence type="predicted"/>
<comment type="caution">
    <text evidence="2">The sequence shown here is derived from an EMBL/GenBank/DDBJ whole genome shotgun (WGS) entry which is preliminary data.</text>
</comment>
<dbReference type="Proteomes" id="UP000076512">
    <property type="component" value="Unassembled WGS sequence"/>
</dbReference>
<reference evidence="2 3" key="1">
    <citation type="submission" date="2016-04" db="EMBL/GenBank/DDBJ databases">
        <authorList>
            <person name="Evans L.H."/>
            <person name="Alamgir A."/>
            <person name="Owens N."/>
            <person name="Weber N.D."/>
            <person name="Virtaneva K."/>
            <person name="Barbian K."/>
            <person name="Babar A."/>
            <person name="Rosenke K."/>
        </authorList>
    </citation>
    <scope>NUCLEOTIDE SEQUENCE [LARGE SCALE GENOMIC DNA]</scope>
    <source>
        <strain evidence="2 3">IFM 0406</strain>
    </source>
</reference>
<dbReference type="OrthoDB" id="4531749at2"/>
<dbReference type="EMBL" id="LWGR01000015">
    <property type="protein sequence ID" value="KZM70458.1"/>
    <property type="molecule type" value="Genomic_DNA"/>
</dbReference>
<evidence type="ECO:0000313" key="2">
    <source>
        <dbReference type="EMBL" id="KZM70458.1"/>
    </source>
</evidence>
<evidence type="ECO:0000259" key="1">
    <source>
        <dbReference type="Pfam" id="PF01636"/>
    </source>
</evidence>
<dbReference type="InterPro" id="IPR002575">
    <property type="entry name" value="Aminoglycoside_PTrfase"/>
</dbReference>
<dbReference type="InterPro" id="IPR011009">
    <property type="entry name" value="Kinase-like_dom_sf"/>
</dbReference>
<sequence>MTTKLSPDRAAELHAAVVDACERMGLSSDGAQLIKYTVNAVYRLDIPVVVRMGSGNVGQVRGHRLIETAQWLAARDAPTVRLLDGHQPVIVDGYTVTFWHELETRTDWTARHLAQPLRALHRLSPTASLPAWNPFDIARRRLDAADSSLPSDDLRWLRDQWRAAEQCYAETKSTMPMGVIHGDPHTGNLLLDESGRIVLCDLDETGVGPLAWDLVPQAVGAARFDRADFYSEFVEAYGSDVREEPYWPVLERIRELIMVTGVVPDMGHRPEIAAEHAHRLASLRSGDTSAIWHRYQ</sequence>
<dbReference type="Gene3D" id="3.90.1200.10">
    <property type="match status" value="1"/>
</dbReference>
<dbReference type="RefSeq" id="WP_067577768.1">
    <property type="nucleotide sequence ID" value="NZ_KV411303.1"/>
</dbReference>
<dbReference type="AlphaFoldDB" id="A0A161XBC8"/>
<accession>A0A161XBC8</accession>
<dbReference type="SUPFAM" id="SSF56112">
    <property type="entry name" value="Protein kinase-like (PK-like)"/>
    <property type="match status" value="1"/>
</dbReference>
<name>A0A161XBC8_9NOCA</name>
<organism evidence="2 3">
    <name type="scientific">Nocardia terpenica</name>
    <dbReference type="NCBI Taxonomy" id="455432"/>
    <lineage>
        <taxon>Bacteria</taxon>
        <taxon>Bacillati</taxon>
        <taxon>Actinomycetota</taxon>
        <taxon>Actinomycetes</taxon>
        <taxon>Mycobacteriales</taxon>
        <taxon>Nocardiaceae</taxon>
        <taxon>Nocardia</taxon>
    </lineage>
</organism>
<dbReference type="Pfam" id="PF01636">
    <property type="entry name" value="APH"/>
    <property type="match status" value="1"/>
</dbReference>
<gene>
    <name evidence="2" type="ORF">AWN90_04055</name>
</gene>